<proteinExistence type="predicted"/>
<dbReference type="OrthoDB" id="1495366at2"/>
<reference evidence="1 2" key="1">
    <citation type="submission" date="2016-10" db="EMBL/GenBank/DDBJ databases">
        <authorList>
            <person name="de Groot N.N."/>
        </authorList>
    </citation>
    <scope>NUCLEOTIDE SEQUENCE [LARGE SCALE GENOMIC DNA]</scope>
    <source>
        <strain evidence="1 2">DSM 22900</strain>
    </source>
</reference>
<keyword evidence="2" id="KW-1185">Reference proteome</keyword>
<name>A0A1I1HQZ7_9SPHI</name>
<dbReference type="RefSeq" id="WP_139215860.1">
    <property type="nucleotide sequence ID" value="NZ_FOLL01000007.1"/>
</dbReference>
<protein>
    <submittedName>
        <fullName evidence="1">Uncharacterized protein</fullName>
    </submittedName>
</protein>
<sequence>MIAEEILPSGKFTQAQLELLRMFSKQYPDKVWVEVKDLLSKYFMEKASEEMDNLFDQKGWGEEKIQEWGSEHMRTPYQSF</sequence>
<evidence type="ECO:0000313" key="1">
    <source>
        <dbReference type="EMBL" id="SFC25982.1"/>
    </source>
</evidence>
<dbReference type="AlphaFoldDB" id="A0A1I1HQZ7"/>
<accession>A0A1I1HQZ7</accession>
<dbReference type="STRING" id="623281.SAMN05421747_10750"/>
<dbReference type="Proteomes" id="UP000199577">
    <property type="component" value="Unassembled WGS sequence"/>
</dbReference>
<gene>
    <name evidence="1" type="ORF">SAMN05421747_10750</name>
</gene>
<organism evidence="1 2">
    <name type="scientific">Parapedobacter composti</name>
    <dbReference type="NCBI Taxonomy" id="623281"/>
    <lineage>
        <taxon>Bacteria</taxon>
        <taxon>Pseudomonadati</taxon>
        <taxon>Bacteroidota</taxon>
        <taxon>Sphingobacteriia</taxon>
        <taxon>Sphingobacteriales</taxon>
        <taxon>Sphingobacteriaceae</taxon>
        <taxon>Parapedobacter</taxon>
    </lineage>
</organism>
<dbReference type="EMBL" id="FOLL01000007">
    <property type="protein sequence ID" value="SFC25982.1"/>
    <property type="molecule type" value="Genomic_DNA"/>
</dbReference>
<evidence type="ECO:0000313" key="2">
    <source>
        <dbReference type="Proteomes" id="UP000199577"/>
    </source>
</evidence>